<gene>
    <name evidence="2" type="ORF">H8698_11280</name>
</gene>
<keyword evidence="3" id="KW-1185">Reference proteome</keyword>
<dbReference type="Proteomes" id="UP000611762">
    <property type="component" value="Unassembled WGS sequence"/>
</dbReference>
<dbReference type="RefSeq" id="WP_249313578.1">
    <property type="nucleotide sequence ID" value="NZ_JACRSU010000004.1"/>
</dbReference>
<organism evidence="2 3">
    <name type="scientific">Congzhengia minquanensis</name>
    <dbReference type="NCBI Taxonomy" id="2763657"/>
    <lineage>
        <taxon>Bacteria</taxon>
        <taxon>Bacillati</taxon>
        <taxon>Bacillota</taxon>
        <taxon>Clostridia</taxon>
        <taxon>Eubacteriales</taxon>
        <taxon>Oscillospiraceae</taxon>
        <taxon>Congzhengia</taxon>
    </lineage>
</organism>
<evidence type="ECO:0000259" key="1">
    <source>
        <dbReference type="Pfam" id="PF01261"/>
    </source>
</evidence>
<dbReference type="Gene3D" id="3.20.20.150">
    <property type="entry name" value="Divalent-metal-dependent TIM barrel enzymes"/>
    <property type="match status" value="1"/>
</dbReference>
<keyword evidence="2" id="KW-0413">Isomerase</keyword>
<dbReference type="Pfam" id="PF01261">
    <property type="entry name" value="AP_endonuc_2"/>
    <property type="match status" value="1"/>
</dbReference>
<dbReference type="SUPFAM" id="SSF51658">
    <property type="entry name" value="Xylose isomerase-like"/>
    <property type="match status" value="1"/>
</dbReference>
<feature type="domain" description="Xylose isomerase-like TIM barrel" evidence="1">
    <location>
        <begin position="19"/>
        <end position="248"/>
    </location>
</feature>
<dbReference type="InterPro" id="IPR013022">
    <property type="entry name" value="Xyl_isomerase-like_TIM-brl"/>
</dbReference>
<dbReference type="GO" id="GO:0016853">
    <property type="term" value="F:isomerase activity"/>
    <property type="evidence" value="ECO:0007669"/>
    <property type="project" value="UniProtKB-KW"/>
</dbReference>
<reference evidence="2" key="1">
    <citation type="submission" date="2020-08" db="EMBL/GenBank/DDBJ databases">
        <title>Genome public.</title>
        <authorList>
            <person name="Liu C."/>
            <person name="Sun Q."/>
        </authorList>
    </citation>
    <scope>NUCLEOTIDE SEQUENCE</scope>
    <source>
        <strain evidence="2">H8</strain>
    </source>
</reference>
<dbReference type="InterPro" id="IPR050312">
    <property type="entry name" value="IolE/XylAMocC-like"/>
</dbReference>
<dbReference type="AlphaFoldDB" id="A0A926DQQ1"/>
<name>A0A926DQQ1_9FIRM</name>
<evidence type="ECO:0000313" key="2">
    <source>
        <dbReference type="EMBL" id="MBC8541560.1"/>
    </source>
</evidence>
<dbReference type="PANTHER" id="PTHR12110">
    <property type="entry name" value="HYDROXYPYRUVATE ISOMERASE"/>
    <property type="match status" value="1"/>
</dbReference>
<protein>
    <submittedName>
        <fullName evidence="2">Sugar phosphate isomerase/epimerase</fullName>
    </submittedName>
</protein>
<proteinExistence type="predicted"/>
<dbReference type="InterPro" id="IPR036237">
    <property type="entry name" value="Xyl_isomerase-like_sf"/>
</dbReference>
<accession>A0A926DQQ1</accession>
<dbReference type="EMBL" id="JACRSU010000004">
    <property type="protein sequence ID" value="MBC8541560.1"/>
    <property type="molecule type" value="Genomic_DNA"/>
</dbReference>
<dbReference type="PANTHER" id="PTHR12110:SF41">
    <property type="entry name" value="INOSOSE DEHYDRATASE"/>
    <property type="match status" value="1"/>
</dbReference>
<evidence type="ECO:0000313" key="3">
    <source>
        <dbReference type="Proteomes" id="UP000611762"/>
    </source>
</evidence>
<comment type="caution">
    <text evidence="2">The sequence shown here is derived from an EMBL/GenBank/DDBJ whole genome shotgun (WGS) entry which is preliminary data.</text>
</comment>
<sequence>MFQLGVITDEVSQDFEIALQFAERHGLDCVELRSAWEKGPFEFTEDDILKIKALKEQYHMPIAAVSSPFYKCFYFDEQTKAAHLAGFARTVRHAKLLGVSYIRCFDFLRDDRVTKEMVKEAFQEPIDLCEREGLIILIESEPTTNSCDCEKTAAIVNYIDSPAVKSLYEPGNDIYSPTAEIPYPDGFRFVENSFCHVHVKDAVKTGGKAVGVAVGDGLVDYSAIIKELLQSNFSGAVVLETHYRKSGAISDSALKNPQGSQIPLGGEAASGECIVNLKNIINQAQREVL</sequence>